<evidence type="ECO:0000256" key="9">
    <source>
        <dbReference type="ARBA" id="ARBA00061394"/>
    </source>
</evidence>
<keyword evidence="5 10" id="KW-0297">G-protein coupled receptor</keyword>
<comment type="similarity">
    <text evidence="9">Belongs to the G-protein coupled receptor 1 family. Mas subfamily.</text>
</comment>
<feature type="region of interest" description="Disordered" evidence="11">
    <location>
        <begin position="1"/>
        <end position="22"/>
    </location>
</feature>
<feature type="transmembrane region" description="Helical" evidence="12">
    <location>
        <begin position="299"/>
        <end position="323"/>
    </location>
</feature>
<accession>A0A2D4LHY6</accession>
<evidence type="ECO:0000256" key="3">
    <source>
        <dbReference type="ARBA" id="ARBA00022692"/>
    </source>
</evidence>
<evidence type="ECO:0000256" key="6">
    <source>
        <dbReference type="ARBA" id="ARBA00023136"/>
    </source>
</evidence>
<evidence type="ECO:0000256" key="1">
    <source>
        <dbReference type="ARBA" id="ARBA00004651"/>
    </source>
</evidence>
<dbReference type="Gene3D" id="1.20.1070.10">
    <property type="entry name" value="Rhodopsin 7-helix transmembrane proteins"/>
    <property type="match status" value="1"/>
</dbReference>
<evidence type="ECO:0000256" key="5">
    <source>
        <dbReference type="ARBA" id="ARBA00023040"/>
    </source>
</evidence>
<feature type="transmembrane region" description="Helical" evidence="12">
    <location>
        <begin position="148"/>
        <end position="173"/>
    </location>
</feature>
<evidence type="ECO:0000256" key="8">
    <source>
        <dbReference type="ARBA" id="ARBA00023224"/>
    </source>
</evidence>
<dbReference type="PRINTS" id="PR00237">
    <property type="entry name" value="GPCRRHODOPSN"/>
</dbReference>
<evidence type="ECO:0000313" key="14">
    <source>
        <dbReference type="EMBL" id="LAB20559.1"/>
    </source>
</evidence>
<organism evidence="14">
    <name type="scientific">Micrurus spixii</name>
    <name type="common">Amazon coral snake</name>
    <dbReference type="NCBI Taxonomy" id="129469"/>
    <lineage>
        <taxon>Eukaryota</taxon>
        <taxon>Metazoa</taxon>
        <taxon>Chordata</taxon>
        <taxon>Craniata</taxon>
        <taxon>Vertebrata</taxon>
        <taxon>Euteleostomi</taxon>
        <taxon>Lepidosauria</taxon>
        <taxon>Squamata</taxon>
        <taxon>Bifurcata</taxon>
        <taxon>Unidentata</taxon>
        <taxon>Episquamata</taxon>
        <taxon>Toxicofera</taxon>
        <taxon>Serpentes</taxon>
        <taxon>Colubroidea</taxon>
        <taxon>Elapidae</taxon>
        <taxon>Elapinae</taxon>
        <taxon>Micrurus</taxon>
    </lineage>
</organism>
<feature type="transmembrane region" description="Helical" evidence="12">
    <location>
        <begin position="113"/>
        <end position="136"/>
    </location>
</feature>
<dbReference type="InterPro" id="IPR026234">
    <property type="entry name" value="MRGPCRFAMILY"/>
</dbReference>
<comment type="subcellular location">
    <subcellularLocation>
        <location evidence="1">Cell membrane</location>
        <topology evidence="1">Multi-pass membrane protein</topology>
    </subcellularLocation>
</comment>
<dbReference type="PANTHER" id="PTHR11334:SF69">
    <property type="entry name" value="G-PROTEIN COUPLED RECEPTORS FAMILY 1 PROFILE DOMAIN-CONTAINING PROTEIN"/>
    <property type="match status" value="1"/>
</dbReference>
<evidence type="ECO:0000256" key="2">
    <source>
        <dbReference type="ARBA" id="ARBA00022475"/>
    </source>
</evidence>
<dbReference type="PANTHER" id="PTHR11334">
    <property type="entry name" value="MAS-RELATED G-PROTEIN COUPLED RECEPTOR"/>
    <property type="match status" value="1"/>
</dbReference>
<dbReference type="InterPro" id="IPR017452">
    <property type="entry name" value="GPCR_Rhodpsn_7TM"/>
</dbReference>
<feature type="compositionally biased region" description="Basic and acidic residues" evidence="11">
    <location>
        <begin position="1"/>
        <end position="10"/>
    </location>
</feature>
<dbReference type="PRINTS" id="PR02108">
    <property type="entry name" value="MRGPCRFAMILY"/>
</dbReference>
<keyword evidence="4 12" id="KW-1133">Transmembrane helix</keyword>
<evidence type="ECO:0000256" key="11">
    <source>
        <dbReference type="SAM" id="MobiDB-lite"/>
    </source>
</evidence>
<feature type="transmembrane region" description="Helical" evidence="12">
    <location>
        <begin position="228"/>
        <end position="251"/>
    </location>
</feature>
<dbReference type="PROSITE" id="PS00237">
    <property type="entry name" value="G_PROTEIN_RECEP_F1_1"/>
    <property type="match status" value="1"/>
</dbReference>
<evidence type="ECO:0000259" key="13">
    <source>
        <dbReference type="PROSITE" id="PS50262"/>
    </source>
</evidence>
<dbReference type="GO" id="GO:0005886">
    <property type="term" value="C:plasma membrane"/>
    <property type="evidence" value="ECO:0007669"/>
    <property type="project" value="UniProtKB-SubCell"/>
</dbReference>
<keyword evidence="3 10" id="KW-0812">Transmembrane</keyword>
<keyword evidence="6 12" id="KW-0472">Membrane</keyword>
<dbReference type="SUPFAM" id="SSF81321">
    <property type="entry name" value="Family A G protein-coupled receptor-like"/>
    <property type="match status" value="1"/>
</dbReference>
<evidence type="ECO:0000256" key="12">
    <source>
        <dbReference type="SAM" id="Phobius"/>
    </source>
</evidence>
<reference evidence="14" key="1">
    <citation type="submission" date="2017-07" db="EMBL/GenBank/DDBJ databases">
        <authorList>
            <person name="Mikheyev A."/>
            <person name="Grau M."/>
        </authorList>
    </citation>
    <scope>NUCLEOTIDE SEQUENCE</scope>
    <source>
        <tissue evidence="14">Venom_gland</tissue>
    </source>
</reference>
<feature type="transmembrane region" description="Helical" evidence="12">
    <location>
        <begin position="185"/>
        <end position="207"/>
    </location>
</feature>
<evidence type="ECO:0000256" key="7">
    <source>
        <dbReference type="ARBA" id="ARBA00023170"/>
    </source>
</evidence>
<keyword evidence="2" id="KW-1003">Cell membrane</keyword>
<evidence type="ECO:0000256" key="10">
    <source>
        <dbReference type="RuleBase" id="RU000688"/>
    </source>
</evidence>
<feature type="transmembrane region" description="Helical" evidence="12">
    <location>
        <begin position="329"/>
        <end position="355"/>
    </location>
</feature>
<feature type="domain" description="G-protein coupled receptors family 1 profile" evidence="13">
    <location>
        <begin position="128"/>
        <end position="352"/>
    </location>
</feature>
<sequence length="395" mass="45057">MTSLDYERDPLFSSGDSSGDYHESSGLSTLITDMNFYNKTNKTFDEELIPRILVASPDIWPEVNSMIYITQSELVNIFFNNTKMVEIASNMSKISKKFSSPYDQPFDNLTQNLLYGFFAITCILGLVGNGRTIYLLAYCIKRNPFTTFILNLSVADLGVLTSLIMADIFVTVLTLGKRNDIVQTFFFLFFELFFFTYSASQFLLTAISLDRCVAVLFPLWHRCHRPPYLPTLVCVLIWILSFLLSAVHFILHQTRAFGSSPLFYQLIVNGLLCTPLMVVSTVTLLIHMRSKLKLNQRKLLTALLLALLFFLLFSLPMDVFYVIEYFGSSNLLLMTIGIECATLNSSINPLLYFLVGKKKRGKDQHRASYKVALQRVFNDEQDGTEEQQTTEENIL</sequence>
<name>A0A2D4LHY6_9SAUR</name>
<proteinExistence type="inferred from homology"/>
<evidence type="ECO:0000256" key="4">
    <source>
        <dbReference type="ARBA" id="ARBA00022989"/>
    </source>
</evidence>
<protein>
    <recommendedName>
        <fullName evidence="13">G-protein coupled receptors family 1 profile domain-containing protein</fullName>
    </recommendedName>
</protein>
<dbReference type="Pfam" id="PF00001">
    <property type="entry name" value="7tm_1"/>
    <property type="match status" value="1"/>
</dbReference>
<keyword evidence="8 10" id="KW-0807">Transducer</keyword>
<keyword evidence="7 10" id="KW-0675">Receptor</keyword>
<dbReference type="InterPro" id="IPR000276">
    <property type="entry name" value="GPCR_Rhodpsn"/>
</dbReference>
<dbReference type="PROSITE" id="PS50262">
    <property type="entry name" value="G_PROTEIN_RECEP_F1_2"/>
    <property type="match status" value="1"/>
</dbReference>
<reference evidence="14" key="2">
    <citation type="submission" date="2017-11" db="EMBL/GenBank/DDBJ databases">
        <title>Coralsnake Venomics: Analyses of Venom Gland Transcriptomes and Proteomes of Six Brazilian Taxa.</title>
        <authorList>
            <person name="Aird S.D."/>
            <person name="Jorge da Silva N."/>
            <person name="Qiu L."/>
            <person name="Villar-Briones A."/>
            <person name="Aparecida-Saddi V."/>
            <person name="Campos-Telles M.P."/>
            <person name="Grau M."/>
            <person name="Mikheyev A.S."/>
        </authorList>
    </citation>
    <scope>NUCLEOTIDE SEQUENCE</scope>
    <source>
        <tissue evidence="14">Venom_gland</tissue>
    </source>
</reference>
<feature type="transmembrane region" description="Helical" evidence="12">
    <location>
        <begin position="263"/>
        <end position="287"/>
    </location>
</feature>
<dbReference type="FunFam" id="1.20.1070.10:FF:000193">
    <property type="entry name" value="Mas-related G-protein coupled receptor member E"/>
    <property type="match status" value="1"/>
</dbReference>
<dbReference type="EMBL" id="IACM01012738">
    <property type="protein sequence ID" value="LAB20568.1"/>
    <property type="molecule type" value="Transcribed_RNA"/>
</dbReference>
<dbReference type="AlphaFoldDB" id="A0A2D4LHY6"/>
<dbReference type="GO" id="GO:0004930">
    <property type="term" value="F:G protein-coupled receptor activity"/>
    <property type="evidence" value="ECO:0007669"/>
    <property type="project" value="UniProtKB-KW"/>
</dbReference>
<dbReference type="EMBL" id="IACM01012734">
    <property type="protein sequence ID" value="LAB20559.1"/>
    <property type="molecule type" value="Transcribed_RNA"/>
</dbReference>